<feature type="transmembrane region" description="Helical" evidence="5">
    <location>
        <begin position="769"/>
        <end position="789"/>
    </location>
</feature>
<dbReference type="GO" id="GO:0022857">
    <property type="term" value="F:transmembrane transporter activity"/>
    <property type="evidence" value="ECO:0007669"/>
    <property type="project" value="InterPro"/>
</dbReference>
<feature type="transmembrane region" description="Helical" evidence="5">
    <location>
        <begin position="682"/>
        <end position="705"/>
    </location>
</feature>
<feature type="domain" description="Major facilitator superfamily (MFS) profile" evidence="6">
    <location>
        <begin position="1"/>
        <end position="445"/>
    </location>
</feature>
<feature type="transmembrane region" description="Helical" evidence="5">
    <location>
        <begin position="302"/>
        <end position="322"/>
    </location>
</feature>
<comment type="subcellular location">
    <subcellularLocation>
        <location evidence="1">Membrane</location>
        <topology evidence="1">Multi-pass membrane protein</topology>
    </subcellularLocation>
</comment>
<evidence type="ECO:0000256" key="3">
    <source>
        <dbReference type="ARBA" id="ARBA00022989"/>
    </source>
</evidence>
<dbReference type="Proteomes" id="UP001367676">
    <property type="component" value="Unassembled WGS sequence"/>
</dbReference>
<feature type="domain" description="Major facilitator superfamily (MFS) profile" evidence="6">
    <location>
        <begin position="443"/>
        <end position="879"/>
    </location>
</feature>
<feature type="transmembrane region" description="Helical" evidence="5">
    <location>
        <begin position="358"/>
        <end position="375"/>
    </location>
</feature>
<feature type="transmembrane region" description="Helical" evidence="5">
    <location>
        <begin position="795"/>
        <end position="814"/>
    </location>
</feature>
<dbReference type="SUPFAM" id="SSF103473">
    <property type="entry name" value="MFS general substrate transporter"/>
    <property type="match status" value="2"/>
</dbReference>
<proteinExistence type="predicted"/>
<feature type="transmembrane region" description="Helical" evidence="5">
    <location>
        <begin position="508"/>
        <end position="526"/>
    </location>
</feature>
<dbReference type="InterPro" id="IPR020846">
    <property type="entry name" value="MFS_dom"/>
</dbReference>
<feature type="transmembrane region" description="Helical" evidence="5">
    <location>
        <begin position="329"/>
        <end position="346"/>
    </location>
</feature>
<dbReference type="EMBL" id="JBBCAQ010000022">
    <property type="protein sequence ID" value="KAK7591245.1"/>
    <property type="molecule type" value="Genomic_DNA"/>
</dbReference>
<sequence length="903" mass="98637">MFQIFLALVLVTPTFLYGLNLSYTTVAMPQMDLSISEASWFASVSIYASPLSTIIVGLLIDKFGRKTALLFSLIPSVIGYSLISWSANIFILLLGQMFNGLTMGAGAYPVQVYAGECIMVNSVRWRNIFMTWISVSSSVGSLGMLLIANFIDYRWISVIAAILCACILAVFQLVIPESPAWLYRQGRVGDAEWSQKKLGIVQPILQGEGSICEKGESQRAHRGSIFVRQMRVLTRPDVYKPILILSIASTVLSFCGTVTVVTYMINIIDNTIPGVESSTRETLTVNATNATSEFVLPKSYEYSLVSGVCMCLGSLLSIMVLPRMGLKKMFIASKVFIILGLVALTYGTVVKSHFDESLRIAAVTLLSFLMGLELGPRMSFSGDVFPVDAKGFASIPALTGSVSTATANKIFPYLRVVFGGYAYLFYALASVFGIIYIHYFLPEVLWLSLVLVLPALIYGLNQNLPTVALPLLNLSISTASWLGSVGIYACPIGTILSSIVIDTFGRKPALIFGIVPSLVGWSLLYWNPSETILLLGQAINGFSIGSLLYPIHVNAGECIPRQNVRFRNNFMVYVGLFSSLGTVVIIFFSNFLNYSQICAMALTIVTLIMLIFVVVIPESPVWLHLQGRLGDAEWSEKKLGIAQPILHKTQSKVKLQPASEWSWSSFSQSLQKLKRPDVYKPLYICSIAQMIMPANGALTIMAYMINIIDDSIPGQMTKVNNETTVSSSVPFDAHQLSLFCSLFAIIGCLSSTFVLSVMGIKKLFITSNVFAALSLVILTYCTLDIAVGVLQLRVLAIATVTFATGSIIGPWSTASADMFPVDSKGFYGVPMTIGSLTAATANKVFPYLYLEFGGYAYCFYAFVCLLGIIYINAQFPEVVGKTLDEINDEFLGIKQDGRDSKSG</sequence>
<dbReference type="InterPro" id="IPR050549">
    <property type="entry name" value="MFS_Trehalose_Transporter"/>
</dbReference>
<keyword evidence="3 5" id="KW-1133">Transmembrane helix</keyword>
<dbReference type="AlphaFoldDB" id="A0AAN9THH2"/>
<evidence type="ECO:0000256" key="1">
    <source>
        <dbReference type="ARBA" id="ARBA00004141"/>
    </source>
</evidence>
<dbReference type="PROSITE" id="PS00216">
    <property type="entry name" value="SUGAR_TRANSPORT_1"/>
    <property type="match status" value="1"/>
</dbReference>
<evidence type="ECO:0000313" key="7">
    <source>
        <dbReference type="EMBL" id="KAK7591245.1"/>
    </source>
</evidence>
<evidence type="ECO:0000256" key="4">
    <source>
        <dbReference type="ARBA" id="ARBA00023136"/>
    </source>
</evidence>
<dbReference type="InterPro" id="IPR005829">
    <property type="entry name" value="Sugar_transporter_CS"/>
</dbReference>
<dbReference type="Gene3D" id="1.20.1250.20">
    <property type="entry name" value="MFS general substrate transporter like domains"/>
    <property type="match status" value="2"/>
</dbReference>
<feature type="transmembrane region" description="Helical" evidence="5">
    <location>
        <begin position="40"/>
        <end position="60"/>
    </location>
</feature>
<dbReference type="PROSITE" id="PS50850">
    <property type="entry name" value="MFS"/>
    <property type="match status" value="2"/>
</dbReference>
<dbReference type="InterPro" id="IPR036259">
    <property type="entry name" value="MFS_trans_sf"/>
</dbReference>
<feature type="transmembrane region" description="Helical" evidence="5">
    <location>
        <begin position="238"/>
        <end position="265"/>
    </location>
</feature>
<protein>
    <recommendedName>
        <fullName evidence="6">Major facilitator superfamily (MFS) profile domain-containing protein</fullName>
    </recommendedName>
</protein>
<feature type="transmembrane region" description="Helical" evidence="5">
    <location>
        <begin position="736"/>
        <end position="757"/>
    </location>
</feature>
<evidence type="ECO:0000256" key="5">
    <source>
        <dbReference type="SAM" id="Phobius"/>
    </source>
</evidence>
<feature type="transmembrane region" description="Helical" evidence="5">
    <location>
        <begin position="854"/>
        <end position="873"/>
    </location>
</feature>
<feature type="transmembrane region" description="Helical" evidence="5">
    <location>
        <begin position="570"/>
        <end position="588"/>
    </location>
</feature>
<name>A0AAN9THH2_9HEMI</name>
<dbReference type="InterPro" id="IPR005828">
    <property type="entry name" value="MFS_sugar_transport-like"/>
</dbReference>
<feature type="transmembrane region" description="Helical" evidence="5">
    <location>
        <begin position="413"/>
        <end position="437"/>
    </location>
</feature>
<keyword evidence="2 5" id="KW-0812">Transmembrane</keyword>
<comment type="caution">
    <text evidence="7">The sequence shown here is derived from an EMBL/GenBank/DDBJ whole genome shotgun (WGS) entry which is preliminary data.</text>
</comment>
<feature type="transmembrane region" description="Helical" evidence="5">
    <location>
        <begin position="129"/>
        <end position="149"/>
    </location>
</feature>
<feature type="transmembrane region" description="Helical" evidence="5">
    <location>
        <begin position="481"/>
        <end position="501"/>
    </location>
</feature>
<keyword evidence="4 5" id="KW-0472">Membrane</keyword>
<evidence type="ECO:0000259" key="6">
    <source>
        <dbReference type="PROSITE" id="PS50850"/>
    </source>
</evidence>
<gene>
    <name evidence="7" type="ORF">V9T40_002858</name>
</gene>
<keyword evidence="8" id="KW-1185">Reference proteome</keyword>
<feature type="transmembrane region" description="Helical" evidence="5">
    <location>
        <begin position="826"/>
        <end position="848"/>
    </location>
</feature>
<reference evidence="7 8" key="1">
    <citation type="submission" date="2024-03" db="EMBL/GenBank/DDBJ databases">
        <title>Adaptation during the transition from Ophiocordyceps entomopathogen to insect associate is accompanied by gene loss and intensified selection.</title>
        <authorList>
            <person name="Ward C.M."/>
            <person name="Onetto C.A."/>
            <person name="Borneman A.R."/>
        </authorList>
    </citation>
    <scope>NUCLEOTIDE SEQUENCE [LARGE SCALE GENOMIC DNA]</scope>
    <source>
        <strain evidence="7">AWRI1</strain>
        <tissue evidence="7">Single Adult Female</tissue>
    </source>
</reference>
<accession>A0AAN9THH2</accession>
<feature type="transmembrane region" description="Helical" evidence="5">
    <location>
        <begin position="532"/>
        <end position="549"/>
    </location>
</feature>
<dbReference type="Pfam" id="PF00083">
    <property type="entry name" value="Sugar_tr"/>
    <property type="match status" value="2"/>
</dbReference>
<feature type="transmembrane region" description="Helical" evidence="5">
    <location>
        <begin position="444"/>
        <end position="461"/>
    </location>
</feature>
<organism evidence="7 8">
    <name type="scientific">Parthenolecanium corni</name>
    <dbReference type="NCBI Taxonomy" id="536013"/>
    <lineage>
        <taxon>Eukaryota</taxon>
        <taxon>Metazoa</taxon>
        <taxon>Ecdysozoa</taxon>
        <taxon>Arthropoda</taxon>
        <taxon>Hexapoda</taxon>
        <taxon>Insecta</taxon>
        <taxon>Pterygota</taxon>
        <taxon>Neoptera</taxon>
        <taxon>Paraneoptera</taxon>
        <taxon>Hemiptera</taxon>
        <taxon>Sternorrhyncha</taxon>
        <taxon>Coccoidea</taxon>
        <taxon>Coccidae</taxon>
        <taxon>Parthenolecanium</taxon>
    </lineage>
</organism>
<dbReference type="GO" id="GO:0016020">
    <property type="term" value="C:membrane"/>
    <property type="evidence" value="ECO:0007669"/>
    <property type="project" value="UniProtKB-SubCell"/>
</dbReference>
<evidence type="ECO:0000256" key="2">
    <source>
        <dbReference type="ARBA" id="ARBA00022692"/>
    </source>
</evidence>
<feature type="transmembrane region" description="Helical" evidence="5">
    <location>
        <begin position="155"/>
        <end position="175"/>
    </location>
</feature>
<feature type="transmembrane region" description="Helical" evidence="5">
    <location>
        <begin position="594"/>
        <end position="616"/>
    </location>
</feature>
<dbReference type="PANTHER" id="PTHR48021:SF1">
    <property type="entry name" value="GH07001P-RELATED"/>
    <property type="match status" value="1"/>
</dbReference>
<dbReference type="PANTHER" id="PTHR48021">
    <property type="match status" value="1"/>
</dbReference>
<evidence type="ECO:0000313" key="8">
    <source>
        <dbReference type="Proteomes" id="UP001367676"/>
    </source>
</evidence>